<accession>A0A370DEB0</accession>
<keyword evidence="3" id="KW-1185">Reference proteome</keyword>
<feature type="transmembrane region" description="Helical" evidence="1">
    <location>
        <begin position="91"/>
        <end position="111"/>
    </location>
</feature>
<keyword evidence="1" id="KW-0472">Membrane</keyword>
<comment type="caution">
    <text evidence="2">The sequence shown here is derived from an EMBL/GenBank/DDBJ whole genome shotgun (WGS) entry which is preliminary data.</text>
</comment>
<dbReference type="InterPro" id="IPR007404">
    <property type="entry name" value="YdjM-like"/>
</dbReference>
<keyword evidence="1" id="KW-1133">Transmembrane helix</keyword>
<protein>
    <recommendedName>
        <fullName evidence="4">Hydrolase</fullName>
    </recommendedName>
</protein>
<evidence type="ECO:0000313" key="3">
    <source>
        <dbReference type="Proteomes" id="UP000254266"/>
    </source>
</evidence>
<evidence type="ECO:0000256" key="1">
    <source>
        <dbReference type="SAM" id="Phobius"/>
    </source>
</evidence>
<feature type="transmembrane region" description="Helical" evidence="1">
    <location>
        <begin position="52"/>
        <end position="70"/>
    </location>
</feature>
<sequence length="175" mass="19870">MPFTPFHMGPGILIKALFQGGFSLMIFGWSQIVMDIQPLIVLLTHEGHLHGFSHTYIGATLLAIFSALSGKYLSELVLRWLDITNGDKPIIIVWWISFISAFIGTYSHVLLDSLMHADLQPYYPFSNVNHLLGLLNNEQIYLLCIITAITGVIIYFTIIFLCKKPNPFKKIFKVR</sequence>
<dbReference type="EMBL" id="QFXC01000011">
    <property type="protein sequence ID" value="RDH82714.1"/>
    <property type="molecule type" value="Genomic_DNA"/>
</dbReference>
<gene>
    <name evidence="2" type="ORF">DIZ80_10570</name>
</gene>
<evidence type="ECO:0000313" key="2">
    <source>
        <dbReference type="EMBL" id="RDH82714.1"/>
    </source>
</evidence>
<feature type="transmembrane region" description="Helical" evidence="1">
    <location>
        <begin position="140"/>
        <end position="162"/>
    </location>
</feature>
<dbReference type="AlphaFoldDB" id="A0A370DEB0"/>
<reference evidence="2 3" key="1">
    <citation type="journal article" date="2018" name="ISME J.">
        <title>Endosymbiont genomes yield clues of tubeworm success.</title>
        <authorList>
            <person name="Li Y."/>
            <person name="Liles M.R."/>
            <person name="Halanych K.M."/>
        </authorList>
    </citation>
    <scope>NUCLEOTIDE SEQUENCE [LARGE SCALE GENOMIC DNA]</scope>
    <source>
        <strain evidence="2">A1464</strain>
    </source>
</reference>
<keyword evidence="1" id="KW-0812">Transmembrane</keyword>
<evidence type="ECO:0008006" key="4">
    <source>
        <dbReference type="Google" id="ProtNLM"/>
    </source>
</evidence>
<organism evidence="2 3">
    <name type="scientific">endosymbiont of Galathealinum brachiosum</name>
    <dbReference type="NCBI Taxonomy" id="2200906"/>
    <lineage>
        <taxon>Bacteria</taxon>
        <taxon>Pseudomonadati</taxon>
        <taxon>Pseudomonadota</taxon>
        <taxon>Gammaproteobacteria</taxon>
        <taxon>sulfur-oxidizing symbionts</taxon>
    </lineage>
</organism>
<dbReference type="Pfam" id="PF04307">
    <property type="entry name" value="YdjM"/>
    <property type="match status" value="1"/>
</dbReference>
<name>A0A370DEB0_9GAMM</name>
<proteinExistence type="predicted"/>
<dbReference type="Proteomes" id="UP000254266">
    <property type="component" value="Unassembled WGS sequence"/>
</dbReference>
<feature type="transmembrane region" description="Helical" evidence="1">
    <location>
        <begin position="12"/>
        <end position="32"/>
    </location>
</feature>